<feature type="non-terminal residue" evidence="2">
    <location>
        <position position="54"/>
    </location>
</feature>
<proteinExistence type="predicted"/>
<accession>A0AAV4D561</accession>
<sequence>SSLFVTDSCSRVSVGGDGDDGSGGGDGGDGSVEGNSDVCGNCIAYDVLMMVVIV</sequence>
<evidence type="ECO:0000256" key="1">
    <source>
        <dbReference type="SAM" id="MobiDB-lite"/>
    </source>
</evidence>
<feature type="region of interest" description="Disordered" evidence="1">
    <location>
        <begin position="1"/>
        <end position="37"/>
    </location>
</feature>
<evidence type="ECO:0000313" key="3">
    <source>
        <dbReference type="Proteomes" id="UP000735302"/>
    </source>
</evidence>
<organism evidence="2 3">
    <name type="scientific">Plakobranchus ocellatus</name>
    <dbReference type="NCBI Taxonomy" id="259542"/>
    <lineage>
        <taxon>Eukaryota</taxon>
        <taxon>Metazoa</taxon>
        <taxon>Spiralia</taxon>
        <taxon>Lophotrochozoa</taxon>
        <taxon>Mollusca</taxon>
        <taxon>Gastropoda</taxon>
        <taxon>Heterobranchia</taxon>
        <taxon>Euthyneura</taxon>
        <taxon>Panpulmonata</taxon>
        <taxon>Sacoglossa</taxon>
        <taxon>Placobranchoidea</taxon>
        <taxon>Plakobranchidae</taxon>
        <taxon>Plakobranchus</taxon>
    </lineage>
</organism>
<protein>
    <submittedName>
        <fullName evidence="2">Uncharacterized protein</fullName>
    </submittedName>
</protein>
<evidence type="ECO:0000313" key="2">
    <source>
        <dbReference type="EMBL" id="GFO39297.1"/>
    </source>
</evidence>
<keyword evidence="3" id="KW-1185">Reference proteome</keyword>
<feature type="non-terminal residue" evidence="2">
    <location>
        <position position="1"/>
    </location>
</feature>
<dbReference type="EMBL" id="BLXT01007489">
    <property type="protein sequence ID" value="GFO39297.1"/>
    <property type="molecule type" value="Genomic_DNA"/>
</dbReference>
<dbReference type="AlphaFoldDB" id="A0AAV4D561"/>
<feature type="compositionally biased region" description="Gly residues" evidence="1">
    <location>
        <begin position="21"/>
        <end position="31"/>
    </location>
</feature>
<feature type="compositionally biased region" description="Polar residues" evidence="1">
    <location>
        <begin position="1"/>
        <end position="11"/>
    </location>
</feature>
<dbReference type="Proteomes" id="UP000735302">
    <property type="component" value="Unassembled WGS sequence"/>
</dbReference>
<reference evidence="2 3" key="1">
    <citation type="journal article" date="2021" name="Elife">
        <title>Chloroplast acquisition without the gene transfer in kleptoplastic sea slugs, Plakobranchus ocellatus.</title>
        <authorList>
            <person name="Maeda T."/>
            <person name="Takahashi S."/>
            <person name="Yoshida T."/>
            <person name="Shimamura S."/>
            <person name="Takaki Y."/>
            <person name="Nagai Y."/>
            <person name="Toyoda A."/>
            <person name="Suzuki Y."/>
            <person name="Arimoto A."/>
            <person name="Ishii H."/>
            <person name="Satoh N."/>
            <person name="Nishiyama T."/>
            <person name="Hasebe M."/>
            <person name="Maruyama T."/>
            <person name="Minagawa J."/>
            <person name="Obokata J."/>
            <person name="Shigenobu S."/>
        </authorList>
    </citation>
    <scope>NUCLEOTIDE SEQUENCE [LARGE SCALE GENOMIC DNA]</scope>
</reference>
<gene>
    <name evidence="2" type="ORF">PoB_006580200</name>
</gene>
<comment type="caution">
    <text evidence="2">The sequence shown here is derived from an EMBL/GenBank/DDBJ whole genome shotgun (WGS) entry which is preliminary data.</text>
</comment>
<name>A0AAV4D561_9GAST</name>